<dbReference type="RefSeq" id="XP_013396690.1">
    <property type="nucleotide sequence ID" value="XM_013541236.1"/>
</dbReference>
<dbReference type="Proteomes" id="UP000085678">
    <property type="component" value="Unplaced"/>
</dbReference>
<organism evidence="2 3">
    <name type="scientific">Lingula anatina</name>
    <name type="common">Brachiopod</name>
    <name type="synonym">Lingula unguis</name>
    <dbReference type="NCBI Taxonomy" id="7574"/>
    <lineage>
        <taxon>Eukaryota</taxon>
        <taxon>Metazoa</taxon>
        <taxon>Spiralia</taxon>
        <taxon>Lophotrochozoa</taxon>
        <taxon>Brachiopoda</taxon>
        <taxon>Linguliformea</taxon>
        <taxon>Lingulata</taxon>
        <taxon>Lingulida</taxon>
        <taxon>Linguloidea</taxon>
        <taxon>Lingulidae</taxon>
        <taxon>Lingula</taxon>
    </lineage>
</organism>
<keyword evidence="2" id="KW-1185">Reference proteome</keyword>
<protein>
    <submittedName>
        <fullName evidence="3">Uncharacterized protein LOC106163596</fullName>
    </submittedName>
</protein>
<accession>A0A1S3IEK1</accession>
<proteinExistence type="predicted"/>
<dbReference type="GeneID" id="106163596"/>
<evidence type="ECO:0000313" key="2">
    <source>
        <dbReference type="Proteomes" id="UP000085678"/>
    </source>
</evidence>
<reference evidence="3" key="1">
    <citation type="submission" date="2025-08" db="UniProtKB">
        <authorList>
            <consortium name="RefSeq"/>
        </authorList>
    </citation>
    <scope>IDENTIFICATION</scope>
    <source>
        <tissue evidence="3">Gonads</tissue>
    </source>
</reference>
<gene>
    <name evidence="3" type="primary">LOC106163596</name>
</gene>
<dbReference type="AlphaFoldDB" id="A0A1S3IEK1"/>
<sequence length="242" mass="27011">MGAGASGHQVLSIQDRIRLNTQVHRIDVSEGVASNPAQLQRPKMQRQKGIHGYCGTSEEREEIDCLKLSEARKLRKKIREQRNARIGFVNEICRLPAVSPAPGLMQDRSTLYQASKYHQHTDRFNTNTTDSDISDLHLPPSTPVQGRATPESRWSMCSIATHTDRLKDIESDVSSENGFSREGSQISLVSNPMITSKPPLAPNNRMLLRPFRVKEHHPFMLNQASSDSGELPGIQLPKVAVN</sequence>
<feature type="region of interest" description="Disordered" evidence="1">
    <location>
        <begin position="223"/>
        <end position="242"/>
    </location>
</feature>
<dbReference type="InParanoid" id="A0A1S3IEK1"/>
<dbReference type="KEGG" id="lak:106163596"/>
<evidence type="ECO:0000313" key="3">
    <source>
        <dbReference type="RefSeq" id="XP_013396690.1"/>
    </source>
</evidence>
<name>A0A1S3IEK1_LINAN</name>
<evidence type="ECO:0000256" key="1">
    <source>
        <dbReference type="SAM" id="MobiDB-lite"/>
    </source>
</evidence>